<reference evidence="13" key="1">
    <citation type="journal article" date="2006" name="Science">
        <title>Phytophthora genome sequences uncover evolutionary origins and mechanisms of pathogenesis.</title>
        <authorList>
            <person name="Tyler B.M."/>
            <person name="Tripathy S."/>
            <person name="Zhang X."/>
            <person name="Dehal P."/>
            <person name="Jiang R.H."/>
            <person name="Aerts A."/>
            <person name="Arredondo F.D."/>
            <person name="Baxter L."/>
            <person name="Bensasson D."/>
            <person name="Beynon J.L."/>
            <person name="Chapman J."/>
            <person name="Damasceno C.M."/>
            <person name="Dorrance A.E."/>
            <person name="Dou D."/>
            <person name="Dickerman A.W."/>
            <person name="Dubchak I.L."/>
            <person name="Garbelotto M."/>
            <person name="Gijzen M."/>
            <person name="Gordon S.G."/>
            <person name="Govers F."/>
            <person name="Grunwald N.J."/>
            <person name="Huang W."/>
            <person name="Ivors K.L."/>
            <person name="Jones R.W."/>
            <person name="Kamoun S."/>
            <person name="Krampis K."/>
            <person name="Lamour K.H."/>
            <person name="Lee M.K."/>
            <person name="McDonald W.H."/>
            <person name="Medina M."/>
            <person name="Meijer H.J."/>
            <person name="Nordberg E.K."/>
            <person name="Maclean D.J."/>
            <person name="Ospina-Giraldo M.D."/>
            <person name="Morris P.F."/>
            <person name="Phuntumart V."/>
            <person name="Putnam N.H."/>
            <person name="Rash S."/>
            <person name="Rose J.K."/>
            <person name="Sakihama Y."/>
            <person name="Salamov A.A."/>
            <person name="Savidor A."/>
            <person name="Scheuring C.F."/>
            <person name="Smith B.M."/>
            <person name="Sobral B.W."/>
            <person name="Terry A."/>
            <person name="Torto-Alalibo T.A."/>
            <person name="Win J."/>
            <person name="Xu Z."/>
            <person name="Zhang H."/>
            <person name="Grigoriev I.V."/>
            <person name="Rokhsar D.S."/>
            <person name="Boore J.L."/>
        </authorList>
    </citation>
    <scope>NUCLEOTIDE SEQUENCE [LARGE SCALE GENOMIC DNA]</scope>
    <source>
        <strain evidence="13">Pr102</strain>
    </source>
</reference>
<evidence type="ECO:0000256" key="5">
    <source>
        <dbReference type="ARBA" id="ARBA00023125"/>
    </source>
</evidence>
<keyword evidence="13" id="KW-1185">Reference proteome</keyword>
<comment type="subcellular location">
    <subcellularLocation>
        <location evidence="1">Nucleus</location>
    </subcellularLocation>
</comment>
<feature type="compositionally biased region" description="Low complexity" evidence="10">
    <location>
        <begin position="277"/>
        <end position="286"/>
    </location>
</feature>
<evidence type="ECO:0000256" key="1">
    <source>
        <dbReference type="ARBA" id="ARBA00004123"/>
    </source>
</evidence>
<keyword evidence="6" id="KW-0539">Nucleus</keyword>
<comment type="similarity">
    <text evidence="8">Belongs to the activator 1 small subunits family. CTF18 subfamily.</text>
</comment>
<keyword evidence="2" id="KW-0235">DNA replication</keyword>
<evidence type="ECO:0000256" key="4">
    <source>
        <dbReference type="ARBA" id="ARBA00022840"/>
    </source>
</evidence>
<dbReference type="InParanoid" id="H3GY08"/>
<dbReference type="AlphaFoldDB" id="H3GY08"/>
<dbReference type="CDD" id="cd18140">
    <property type="entry name" value="HLD_clamp_RFC"/>
    <property type="match status" value="1"/>
</dbReference>
<dbReference type="Gene3D" id="1.10.8.60">
    <property type="match status" value="1"/>
</dbReference>
<dbReference type="OMA" id="RWLKGWE"/>
<dbReference type="GO" id="GO:0005634">
    <property type="term" value="C:nucleus"/>
    <property type="evidence" value="ECO:0000318"/>
    <property type="project" value="GO_Central"/>
</dbReference>
<evidence type="ECO:0000313" key="13">
    <source>
        <dbReference type="Proteomes" id="UP000005238"/>
    </source>
</evidence>
<organism evidence="12 13">
    <name type="scientific">Phytophthora ramorum</name>
    <name type="common">Sudden oak death agent</name>
    <dbReference type="NCBI Taxonomy" id="164328"/>
    <lineage>
        <taxon>Eukaryota</taxon>
        <taxon>Sar</taxon>
        <taxon>Stramenopiles</taxon>
        <taxon>Oomycota</taxon>
        <taxon>Peronosporomycetes</taxon>
        <taxon>Peronosporales</taxon>
        <taxon>Peronosporaceae</taxon>
        <taxon>Phytophthora</taxon>
    </lineage>
</organism>
<sequence length="1138" mass="127974">MNKREKQLEAECDVLRRNVPDLHCVEEELFENQNLALRGSAMRVSRAELPVLCRANGEEARFSEMKMGGLMQSRGNSYVTSINCIGGLGRCAKSECPYVGSEQTMNARLLRTNERIEELERRDKVYEAHMLKLQEVAEELSNDLYARSFDLHDPVAIPYTVSKSTDVLKQTEALLGDMLKEQGFARLDTLAVTSEVQRRRSEILAACENELQTTVDEFNDLARTLERRHELVTMTDADIYAYEQEIDEVDEWEVMHAHEMEAVEEEMRAMEAFEQRQTQGSQQQQPVTPPPVTQQPPSGNDSVERADDGLEKAQNRLDRVLARCATLLGEDDDSDGVTMENAEPRLEHVARKEKQAAVSTVDTTTAEYLYSRPPIDVDSLPIVLNDGKRMFLRKKRQSSKQVTSSPVRSAASTLVPIKEMMEAIERSLAFEQMEIVEAASKEDEAMLQELGSSSKESPSMTNAVLWLDKYRPKSFLDLLSDERTNREVLSWIKSWDRFVFPKKKRPTSTTSTYPISPAKATTFVNKSPWNQGPSNNQGGNNADGDDEEDKRPFNKIILICGPPGAGKTTLANIVARHAGYNPIEVNASDDRTASLLRNKIINAMEMQSIWGERKPNCIILDEIDGAMNGSDGKSAIEVIQEIANAPLQKKKAGPKIAAKNRHPLTRPLICICNDLYASVLRPLRQMAKIFMLDTPHQQRLVTRLKYICRNEGIKASTGALAALCSSADNDVRYCLNTLQFQSTQSRGAAKTKSAVVTLTTGLVARKDHVHGMFEALDLVFYESRSKSAKGHVPVAEKIDEAVASLGNFPLLVNGLDENVPKMIFNDPTMNKICDVFEWLGLADEWENRARSEQQFVFLAYIPFAAIATHASCCTSSRRRVGYPRAQFEAQKRRDRSENILVALTEGAQLQPILRMSTSVLIVDVVPWLVANLSPNIRRINPALQTKEEKVMIERLIQLMASLGLSFRHKYLPDGSEDYALEPALNELVEFQSNEGGAAYQSMLPLTVRKMIAREVELEQMRRSEHSAPSKKQNGSSSSKVVTVEKSTEATIEEKAAKASYVLPELNEVELAKKDEALRKRNPFAFAHREAKRKRNEELNEKFKQQRTNDAHGHSMVRYKFNEGYTCGIKTAVYVRDLL</sequence>
<dbReference type="VEuPathDB" id="FungiDB:KRP22_3596"/>
<dbReference type="GO" id="GO:0005524">
    <property type="term" value="F:ATP binding"/>
    <property type="evidence" value="ECO:0007669"/>
    <property type="project" value="UniProtKB-KW"/>
</dbReference>
<dbReference type="InterPro" id="IPR003593">
    <property type="entry name" value="AAA+_ATPase"/>
</dbReference>
<dbReference type="GO" id="GO:0016887">
    <property type="term" value="F:ATP hydrolysis activity"/>
    <property type="evidence" value="ECO:0007669"/>
    <property type="project" value="InterPro"/>
</dbReference>
<dbReference type="PANTHER" id="PTHR46765">
    <property type="entry name" value="P-LOOP CONTAINING NUCLEOSIDE TRIPHOSPHATE HYDROLASES SUPERFAMILY PROTEIN"/>
    <property type="match status" value="1"/>
</dbReference>
<keyword evidence="7" id="KW-0131">Cell cycle</keyword>
<dbReference type="PANTHER" id="PTHR46765:SF1">
    <property type="entry name" value="P-LOOP CONTAINING NUCLEOSIDE TRIPHOSPHATE HYDROLASES SUPERFAMILY PROTEIN"/>
    <property type="match status" value="1"/>
</dbReference>
<evidence type="ECO:0000259" key="11">
    <source>
        <dbReference type="SMART" id="SM00382"/>
    </source>
</evidence>
<feature type="compositionally biased region" description="Basic and acidic residues" evidence="10">
    <location>
        <begin position="1018"/>
        <end position="1027"/>
    </location>
</feature>
<evidence type="ECO:0000256" key="3">
    <source>
        <dbReference type="ARBA" id="ARBA00022741"/>
    </source>
</evidence>
<dbReference type="InterPro" id="IPR053016">
    <property type="entry name" value="CTF18-RFC_complex"/>
</dbReference>
<evidence type="ECO:0000256" key="10">
    <source>
        <dbReference type="SAM" id="MobiDB-lite"/>
    </source>
</evidence>
<evidence type="ECO:0000313" key="12">
    <source>
        <dbReference type="EnsemblProtists" id="Phyra82534"/>
    </source>
</evidence>
<evidence type="ECO:0000256" key="7">
    <source>
        <dbReference type="ARBA" id="ARBA00023306"/>
    </source>
</evidence>
<feature type="region of interest" description="Disordered" evidence="10">
    <location>
        <begin position="1018"/>
        <end position="1041"/>
    </location>
</feature>
<dbReference type="CDD" id="cd00009">
    <property type="entry name" value="AAA"/>
    <property type="match status" value="1"/>
</dbReference>
<dbReference type="eggNOG" id="KOG1969">
    <property type="taxonomic scope" value="Eukaryota"/>
</dbReference>
<protein>
    <recommendedName>
        <fullName evidence="11">AAA+ ATPase domain-containing protein</fullName>
    </recommendedName>
</protein>
<feature type="coiled-coil region" evidence="9">
    <location>
        <begin position="102"/>
        <end position="136"/>
    </location>
</feature>
<feature type="compositionally biased region" description="Low complexity" evidence="10">
    <location>
        <begin position="530"/>
        <end position="542"/>
    </location>
</feature>
<dbReference type="STRING" id="164328.H3GY08"/>
<dbReference type="InterPro" id="IPR003959">
    <property type="entry name" value="ATPase_AAA_core"/>
</dbReference>
<feature type="region of interest" description="Disordered" evidence="10">
    <location>
        <begin position="271"/>
        <end position="305"/>
    </location>
</feature>
<dbReference type="VEuPathDB" id="FungiDB:KRP23_14788"/>
<keyword evidence="5" id="KW-0238">DNA-binding</keyword>
<dbReference type="Gene3D" id="3.40.50.300">
    <property type="entry name" value="P-loop containing nucleotide triphosphate hydrolases"/>
    <property type="match status" value="1"/>
</dbReference>
<evidence type="ECO:0000256" key="9">
    <source>
        <dbReference type="SAM" id="Coils"/>
    </source>
</evidence>
<dbReference type="SUPFAM" id="SSF52540">
    <property type="entry name" value="P-loop containing nucleoside triphosphate hydrolases"/>
    <property type="match status" value="1"/>
</dbReference>
<dbReference type="HOGENOM" id="CLU_004894_1_0_1"/>
<proteinExistence type="inferred from homology"/>
<dbReference type="Pfam" id="PF00004">
    <property type="entry name" value="AAA"/>
    <property type="match status" value="1"/>
</dbReference>
<dbReference type="EMBL" id="DS566070">
    <property type="status" value="NOT_ANNOTATED_CDS"/>
    <property type="molecule type" value="Genomic_DNA"/>
</dbReference>
<dbReference type="GO" id="GO:0003677">
    <property type="term" value="F:DNA binding"/>
    <property type="evidence" value="ECO:0000318"/>
    <property type="project" value="GO_Central"/>
</dbReference>
<keyword evidence="9" id="KW-0175">Coiled coil</keyword>
<dbReference type="SMART" id="SM00382">
    <property type="entry name" value="AAA"/>
    <property type="match status" value="1"/>
</dbReference>
<dbReference type="VEuPathDB" id="FungiDB:KRP23_14789"/>
<dbReference type="InterPro" id="IPR027417">
    <property type="entry name" value="P-loop_NTPase"/>
</dbReference>
<dbReference type="GO" id="GO:0006260">
    <property type="term" value="P:DNA replication"/>
    <property type="evidence" value="ECO:0007669"/>
    <property type="project" value="UniProtKB-KW"/>
</dbReference>
<feature type="domain" description="AAA+ ATPase" evidence="11">
    <location>
        <begin position="553"/>
        <end position="696"/>
    </location>
</feature>
<feature type="region of interest" description="Disordered" evidence="10">
    <location>
        <begin position="523"/>
        <end position="548"/>
    </location>
</feature>
<dbReference type="InterPro" id="IPR047854">
    <property type="entry name" value="RFC_lid"/>
</dbReference>
<dbReference type="Proteomes" id="UP000005238">
    <property type="component" value="Unassembled WGS sequence"/>
</dbReference>
<evidence type="ECO:0000256" key="8">
    <source>
        <dbReference type="ARBA" id="ARBA00043975"/>
    </source>
</evidence>
<keyword evidence="3" id="KW-0547">Nucleotide-binding</keyword>
<keyword evidence="4" id="KW-0067">ATP-binding</keyword>
<evidence type="ECO:0000256" key="6">
    <source>
        <dbReference type="ARBA" id="ARBA00023242"/>
    </source>
</evidence>
<accession>H3GY08</accession>
<dbReference type="EnsemblProtists" id="Phyra82534">
    <property type="protein sequence ID" value="Phyra82534"/>
    <property type="gene ID" value="Phyra82534"/>
</dbReference>
<evidence type="ECO:0000256" key="2">
    <source>
        <dbReference type="ARBA" id="ARBA00022705"/>
    </source>
</evidence>
<name>H3GY08_PHYRM</name>
<reference evidence="12" key="2">
    <citation type="submission" date="2015-06" db="UniProtKB">
        <authorList>
            <consortium name="EnsemblProtists"/>
        </authorList>
    </citation>
    <scope>IDENTIFICATION</scope>
    <source>
        <strain evidence="12">Pr102</strain>
    </source>
</reference>
<dbReference type="VEuPathDB" id="FungiDB:KRP22_3595"/>